<reference evidence="1" key="2">
    <citation type="submission" date="2023-01" db="EMBL/GenBank/DDBJ databases">
        <title>Gilvimarinus xylanilyticus HB14 isolated from Caulerpa lentillifera aquaculture base in Hainan, China.</title>
        <authorList>
            <person name="Zhang Y.-J."/>
        </authorList>
    </citation>
    <scope>NUCLEOTIDE SEQUENCE</scope>
    <source>
        <strain evidence="1">HB14</strain>
    </source>
</reference>
<dbReference type="AlphaFoldDB" id="A0A9X2I861"/>
<protein>
    <submittedName>
        <fullName evidence="1">Uncharacterized protein</fullName>
    </submittedName>
</protein>
<proteinExistence type="predicted"/>
<name>A0A9X2I861_9GAMM</name>
<evidence type="ECO:0000313" key="2">
    <source>
        <dbReference type="Proteomes" id="UP001139319"/>
    </source>
</evidence>
<evidence type="ECO:0000313" key="1">
    <source>
        <dbReference type="EMBL" id="MCP8900557.1"/>
    </source>
</evidence>
<gene>
    <name evidence="1" type="ORF">M6D89_14715</name>
</gene>
<comment type="caution">
    <text evidence="1">The sequence shown here is derived from an EMBL/GenBank/DDBJ whole genome shotgun (WGS) entry which is preliminary data.</text>
</comment>
<accession>A0A9X2I861</accession>
<organism evidence="1 2">
    <name type="scientific">Gilvimarinus xylanilyticus</name>
    <dbReference type="NCBI Taxonomy" id="2944139"/>
    <lineage>
        <taxon>Bacteria</taxon>
        <taxon>Pseudomonadati</taxon>
        <taxon>Pseudomonadota</taxon>
        <taxon>Gammaproteobacteria</taxon>
        <taxon>Cellvibrionales</taxon>
        <taxon>Cellvibrionaceae</taxon>
        <taxon>Gilvimarinus</taxon>
    </lineage>
</organism>
<dbReference type="Proteomes" id="UP001139319">
    <property type="component" value="Unassembled WGS sequence"/>
</dbReference>
<dbReference type="EMBL" id="JAMFTH010000005">
    <property type="protein sequence ID" value="MCP8900557.1"/>
    <property type="molecule type" value="Genomic_DNA"/>
</dbReference>
<reference evidence="1" key="1">
    <citation type="submission" date="2022-05" db="EMBL/GenBank/DDBJ databases">
        <authorList>
            <person name="Sun H.-N."/>
        </authorList>
    </citation>
    <scope>NUCLEOTIDE SEQUENCE</scope>
    <source>
        <strain evidence="1">HB14</strain>
    </source>
</reference>
<keyword evidence="2" id="KW-1185">Reference proteome</keyword>
<sequence length="226" mass="25281">MPPATSQTPTLAARVDAIRHLIDEAAQTEGETVSLVDRLHQRSLSLHSAIRLAPDTAPLQLADFVVRYIEHVPDFIEAIYTIAQEADILEGIEPLLTIAVDYFLHPPELLSDHSPMESLLDEAYLAHRLLEEVNDRFIGRCGAPLAPMDTTRANLIAHELIGEPFANELDQAVLFSADLLLAEYTFKGEAFDRFFAQHRQHGWSSELSRWPCLAADRSIFLNFNPG</sequence>
<dbReference type="RefSeq" id="WP_253968844.1">
    <property type="nucleotide sequence ID" value="NZ_JAMFTH010000005.1"/>
</dbReference>